<comment type="caution">
    <text evidence="1">The sequence shown here is derived from an EMBL/GenBank/DDBJ whole genome shotgun (WGS) entry which is preliminary data.</text>
</comment>
<keyword evidence="2" id="KW-1185">Reference proteome</keyword>
<dbReference type="InterPro" id="IPR029063">
    <property type="entry name" value="SAM-dependent_MTases_sf"/>
</dbReference>
<gene>
    <name evidence="1" type="ORF">HYFRA_00004250</name>
</gene>
<evidence type="ECO:0000313" key="2">
    <source>
        <dbReference type="Proteomes" id="UP000696280"/>
    </source>
</evidence>
<evidence type="ECO:0008006" key="3">
    <source>
        <dbReference type="Google" id="ProtNLM"/>
    </source>
</evidence>
<dbReference type="Gene3D" id="3.40.50.150">
    <property type="entry name" value="Vaccinia Virus protein VP39"/>
    <property type="match status" value="1"/>
</dbReference>
<dbReference type="CDD" id="cd02440">
    <property type="entry name" value="AdoMet_MTases"/>
    <property type="match status" value="1"/>
</dbReference>
<dbReference type="Pfam" id="PF13489">
    <property type="entry name" value="Methyltransf_23"/>
    <property type="match status" value="1"/>
</dbReference>
<dbReference type="Proteomes" id="UP000696280">
    <property type="component" value="Unassembled WGS sequence"/>
</dbReference>
<evidence type="ECO:0000313" key="1">
    <source>
        <dbReference type="EMBL" id="CAG8949920.1"/>
    </source>
</evidence>
<accession>A0A9N9KPU1</accession>
<protein>
    <recommendedName>
        <fullName evidence="3">S-adenosyl-L-methionine-dependent methyltransferase</fullName>
    </recommendedName>
</protein>
<dbReference type="EMBL" id="CAJVRL010000025">
    <property type="protein sequence ID" value="CAG8949920.1"/>
    <property type="molecule type" value="Genomic_DNA"/>
</dbReference>
<dbReference type="AlphaFoldDB" id="A0A9N9KPU1"/>
<dbReference type="OrthoDB" id="2013972at2759"/>
<sequence length="275" mass="30388">MVKLRLDSISSAGTNRHVSGSYVDNHLQHQVWLLTLRGALHLVSTPESFRSVLDVGCGTGVWALAIASMHTNVQVTATDLTPPTSIVPPANVKFIKADADTEWALGKFDFIHGRMITSGIHDWQVFLSRCWEHLEFGGVLELLDICHPFGSDDPSSELASAVIRFGHAAEKCWGKKGLDYRASMKHVDRLTKLGFENITETELKWPLGEWASTDREKKMGKLTLSNFRTFLEMAGVKILTSDSEMSPQTAQVLVDEALKELSAGDSGSKKLYLSM</sequence>
<proteinExistence type="predicted"/>
<dbReference type="SUPFAM" id="SSF53335">
    <property type="entry name" value="S-adenosyl-L-methionine-dependent methyltransferases"/>
    <property type="match status" value="1"/>
</dbReference>
<reference evidence="1" key="1">
    <citation type="submission" date="2021-07" db="EMBL/GenBank/DDBJ databases">
        <authorList>
            <person name="Durling M."/>
        </authorList>
    </citation>
    <scope>NUCLEOTIDE SEQUENCE</scope>
</reference>
<dbReference type="GO" id="GO:0008168">
    <property type="term" value="F:methyltransferase activity"/>
    <property type="evidence" value="ECO:0007669"/>
    <property type="project" value="TreeGrafter"/>
</dbReference>
<organism evidence="1 2">
    <name type="scientific">Hymenoscyphus fraxineus</name>
    <dbReference type="NCBI Taxonomy" id="746836"/>
    <lineage>
        <taxon>Eukaryota</taxon>
        <taxon>Fungi</taxon>
        <taxon>Dikarya</taxon>
        <taxon>Ascomycota</taxon>
        <taxon>Pezizomycotina</taxon>
        <taxon>Leotiomycetes</taxon>
        <taxon>Helotiales</taxon>
        <taxon>Helotiaceae</taxon>
        <taxon>Hymenoscyphus</taxon>
    </lineage>
</organism>
<dbReference type="PANTHER" id="PTHR43591:SF24">
    <property type="entry name" value="2-METHOXY-6-POLYPRENYL-1,4-BENZOQUINOL METHYLASE, MITOCHONDRIAL"/>
    <property type="match status" value="1"/>
</dbReference>
<dbReference type="PANTHER" id="PTHR43591">
    <property type="entry name" value="METHYLTRANSFERASE"/>
    <property type="match status" value="1"/>
</dbReference>
<name>A0A9N9KPU1_9HELO</name>